<dbReference type="AlphaFoldDB" id="A0A0D2RKK0"/>
<name>A0A0D2RKK0_GOSRA</name>
<keyword evidence="5" id="KW-0539">Nucleus</keyword>
<dbReference type="EMBL" id="CM001750">
    <property type="protein sequence ID" value="KJB71217.1"/>
    <property type="molecule type" value="Genomic_DNA"/>
</dbReference>
<dbReference type="SMART" id="SM00353">
    <property type="entry name" value="HLH"/>
    <property type="match status" value="1"/>
</dbReference>
<dbReference type="STRING" id="29730.A0A0D2RKK0"/>
<dbReference type="OMA" id="TTHRSCA"/>
<evidence type="ECO:0000313" key="8">
    <source>
        <dbReference type="EMBL" id="KJB71217.1"/>
    </source>
</evidence>
<sequence length="270" mass="29930">MALDTVVFQQDPFTYGGLNDSFTLKQQHETSAQSRGFAFSATCSASPANGFAPPCRRKRGRNNNVKNREEIEHQRMTHIAVERNRRKQMSDYLGLLKSMMPTSYVQRGDQASIIGGAINFVKELEQFLQSLEARKTTEKNPENSSSVSSTFSGFFNFPQYSSTTHRSCAASAGESVASSSSVANVEVTVVESHANLKILTGKHPKQLLKMVNGIQSLGLLVLHLNLTSHEDLVLYSFSVKIEENCELRRVNEIAAAVYEMVDGFQEESAH</sequence>
<keyword evidence="9" id="KW-1185">Reference proteome</keyword>
<evidence type="ECO:0000256" key="5">
    <source>
        <dbReference type="ARBA" id="ARBA00023242"/>
    </source>
</evidence>
<dbReference type="Gramene" id="KJB71217">
    <property type="protein sequence ID" value="KJB71217"/>
    <property type="gene ID" value="B456_011G110900"/>
</dbReference>
<dbReference type="eggNOG" id="ENOG502QSWD">
    <property type="taxonomic scope" value="Eukaryota"/>
</dbReference>
<dbReference type="SUPFAM" id="SSF47459">
    <property type="entry name" value="HLH, helix-loop-helix DNA-binding domain"/>
    <property type="match status" value="1"/>
</dbReference>
<dbReference type="GO" id="GO:0046983">
    <property type="term" value="F:protein dimerization activity"/>
    <property type="evidence" value="ECO:0007669"/>
    <property type="project" value="InterPro"/>
</dbReference>
<evidence type="ECO:0000256" key="3">
    <source>
        <dbReference type="ARBA" id="ARBA00023125"/>
    </source>
</evidence>
<dbReference type="GO" id="GO:0000978">
    <property type="term" value="F:RNA polymerase II cis-regulatory region sequence-specific DNA binding"/>
    <property type="evidence" value="ECO:0007669"/>
    <property type="project" value="TreeGrafter"/>
</dbReference>
<dbReference type="InterPro" id="IPR011598">
    <property type="entry name" value="bHLH_dom"/>
</dbReference>
<protein>
    <recommendedName>
        <fullName evidence="7">BHLH domain-containing protein</fullName>
    </recommendedName>
</protein>
<organism evidence="8 9">
    <name type="scientific">Gossypium raimondii</name>
    <name type="common">Peruvian cotton</name>
    <name type="synonym">Gossypium klotzschianum subsp. raimondii</name>
    <dbReference type="NCBI Taxonomy" id="29730"/>
    <lineage>
        <taxon>Eukaryota</taxon>
        <taxon>Viridiplantae</taxon>
        <taxon>Streptophyta</taxon>
        <taxon>Embryophyta</taxon>
        <taxon>Tracheophyta</taxon>
        <taxon>Spermatophyta</taxon>
        <taxon>Magnoliopsida</taxon>
        <taxon>eudicotyledons</taxon>
        <taxon>Gunneridae</taxon>
        <taxon>Pentapetalae</taxon>
        <taxon>rosids</taxon>
        <taxon>malvids</taxon>
        <taxon>Malvales</taxon>
        <taxon>Malvaceae</taxon>
        <taxon>Malvoideae</taxon>
        <taxon>Gossypium</taxon>
    </lineage>
</organism>
<keyword evidence="2" id="KW-0805">Transcription regulation</keyword>
<dbReference type="PANTHER" id="PTHR11969">
    <property type="entry name" value="MAX DIMERIZATION, MAD"/>
    <property type="match status" value="1"/>
</dbReference>
<comment type="subcellular location">
    <subcellularLocation>
        <location evidence="1">Nucleus</location>
    </subcellularLocation>
</comment>
<evidence type="ECO:0000256" key="6">
    <source>
        <dbReference type="SAM" id="MobiDB-lite"/>
    </source>
</evidence>
<dbReference type="Gene3D" id="4.10.280.10">
    <property type="entry name" value="Helix-loop-helix DNA-binding domain"/>
    <property type="match status" value="1"/>
</dbReference>
<feature type="domain" description="BHLH" evidence="7">
    <location>
        <begin position="73"/>
        <end position="124"/>
    </location>
</feature>
<dbReference type="InterPro" id="IPR036638">
    <property type="entry name" value="HLH_DNA-bd_sf"/>
</dbReference>
<keyword evidence="3" id="KW-0238">DNA-binding</keyword>
<dbReference type="OrthoDB" id="684567at2759"/>
<dbReference type="PANTHER" id="PTHR11969:SF89">
    <property type="entry name" value="TRANSCRIPTION FACTOR BHLH99"/>
    <property type="match status" value="1"/>
</dbReference>
<dbReference type="PROSITE" id="PS50888">
    <property type="entry name" value="BHLH"/>
    <property type="match status" value="1"/>
</dbReference>
<evidence type="ECO:0000313" key="9">
    <source>
        <dbReference type="Proteomes" id="UP000032304"/>
    </source>
</evidence>
<dbReference type="GO" id="GO:0005634">
    <property type="term" value="C:nucleus"/>
    <property type="evidence" value="ECO:0007669"/>
    <property type="project" value="UniProtKB-SubCell"/>
</dbReference>
<evidence type="ECO:0000256" key="1">
    <source>
        <dbReference type="ARBA" id="ARBA00004123"/>
    </source>
</evidence>
<keyword evidence="4" id="KW-0804">Transcription</keyword>
<evidence type="ECO:0000256" key="2">
    <source>
        <dbReference type="ARBA" id="ARBA00023015"/>
    </source>
</evidence>
<evidence type="ECO:0000256" key="4">
    <source>
        <dbReference type="ARBA" id="ARBA00023163"/>
    </source>
</evidence>
<dbReference type="Proteomes" id="UP000032304">
    <property type="component" value="Chromosome 11"/>
</dbReference>
<reference evidence="8 9" key="1">
    <citation type="journal article" date="2012" name="Nature">
        <title>Repeated polyploidization of Gossypium genomes and the evolution of spinnable cotton fibres.</title>
        <authorList>
            <person name="Paterson A.H."/>
            <person name="Wendel J.F."/>
            <person name="Gundlach H."/>
            <person name="Guo H."/>
            <person name="Jenkins J."/>
            <person name="Jin D."/>
            <person name="Llewellyn D."/>
            <person name="Showmaker K.C."/>
            <person name="Shu S."/>
            <person name="Udall J."/>
            <person name="Yoo M.J."/>
            <person name="Byers R."/>
            <person name="Chen W."/>
            <person name="Doron-Faigenboim A."/>
            <person name="Duke M.V."/>
            <person name="Gong L."/>
            <person name="Grimwood J."/>
            <person name="Grover C."/>
            <person name="Grupp K."/>
            <person name="Hu G."/>
            <person name="Lee T.H."/>
            <person name="Li J."/>
            <person name="Lin L."/>
            <person name="Liu T."/>
            <person name="Marler B.S."/>
            <person name="Page J.T."/>
            <person name="Roberts A.W."/>
            <person name="Romanel E."/>
            <person name="Sanders W.S."/>
            <person name="Szadkowski E."/>
            <person name="Tan X."/>
            <person name="Tang H."/>
            <person name="Xu C."/>
            <person name="Wang J."/>
            <person name="Wang Z."/>
            <person name="Zhang D."/>
            <person name="Zhang L."/>
            <person name="Ashrafi H."/>
            <person name="Bedon F."/>
            <person name="Bowers J.E."/>
            <person name="Brubaker C.L."/>
            <person name="Chee P.W."/>
            <person name="Das S."/>
            <person name="Gingle A.R."/>
            <person name="Haigler C.H."/>
            <person name="Harker D."/>
            <person name="Hoffmann L.V."/>
            <person name="Hovav R."/>
            <person name="Jones D.C."/>
            <person name="Lemke C."/>
            <person name="Mansoor S."/>
            <person name="ur Rahman M."/>
            <person name="Rainville L.N."/>
            <person name="Rambani A."/>
            <person name="Reddy U.K."/>
            <person name="Rong J.K."/>
            <person name="Saranga Y."/>
            <person name="Scheffler B.E."/>
            <person name="Scheffler J.A."/>
            <person name="Stelly D.M."/>
            <person name="Triplett B.A."/>
            <person name="Van Deynze A."/>
            <person name="Vaslin M.F."/>
            <person name="Waghmare V.N."/>
            <person name="Walford S.A."/>
            <person name="Wright R.J."/>
            <person name="Zaki E.A."/>
            <person name="Zhang T."/>
            <person name="Dennis E.S."/>
            <person name="Mayer K.F."/>
            <person name="Peterson D.G."/>
            <person name="Rokhsar D.S."/>
            <person name="Wang X."/>
            <person name="Schmutz J."/>
        </authorList>
    </citation>
    <scope>NUCLEOTIDE SEQUENCE [LARGE SCALE GENOMIC DNA]</scope>
</reference>
<evidence type="ECO:0000259" key="7">
    <source>
        <dbReference type="PROSITE" id="PS50888"/>
    </source>
</evidence>
<proteinExistence type="predicted"/>
<accession>A0A0D2RKK0</accession>
<gene>
    <name evidence="8" type="ORF">B456_011G110900</name>
</gene>
<dbReference type="KEGG" id="gra:105775829"/>
<feature type="region of interest" description="Disordered" evidence="6">
    <location>
        <begin position="49"/>
        <end position="70"/>
    </location>
</feature>
<dbReference type="GO" id="GO:0000981">
    <property type="term" value="F:DNA-binding transcription factor activity, RNA polymerase II-specific"/>
    <property type="evidence" value="ECO:0007669"/>
    <property type="project" value="TreeGrafter"/>
</dbReference>
<dbReference type="Pfam" id="PF00010">
    <property type="entry name" value="HLH"/>
    <property type="match status" value="1"/>
</dbReference>